<feature type="domain" description="DUF1214" evidence="1">
    <location>
        <begin position="13"/>
        <end position="119"/>
    </location>
</feature>
<evidence type="ECO:0000259" key="1">
    <source>
        <dbReference type="Pfam" id="PF06742"/>
    </source>
</evidence>
<gene>
    <name evidence="2" type="ORF">IFJ75_16480</name>
</gene>
<dbReference type="Proteomes" id="UP000663918">
    <property type="component" value="Chromosome"/>
</dbReference>
<protein>
    <submittedName>
        <fullName evidence="2">DUF1214 domain-containing protein</fullName>
    </submittedName>
</protein>
<proteinExistence type="predicted"/>
<organism evidence="2 3">
    <name type="scientific">Brevundimonas goettingensis</name>
    <dbReference type="NCBI Taxonomy" id="2774190"/>
    <lineage>
        <taxon>Bacteria</taxon>
        <taxon>Pseudomonadati</taxon>
        <taxon>Pseudomonadota</taxon>
        <taxon>Alphaproteobacteria</taxon>
        <taxon>Caulobacterales</taxon>
        <taxon>Caulobacteraceae</taxon>
        <taxon>Brevundimonas</taxon>
    </lineage>
</organism>
<name>A0A975BZI5_9CAUL</name>
<keyword evidence="3" id="KW-1185">Reference proteome</keyword>
<evidence type="ECO:0000313" key="2">
    <source>
        <dbReference type="EMBL" id="QTC90811.1"/>
    </source>
</evidence>
<dbReference type="Gene3D" id="2.60.120.600">
    <property type="entry name" value="Domain of unknown function DUF1214, C-terminal domain"/>
    <property type="match status" value="1"/>
</dbReference>
<dbReference type="PANTHER" id="PTHR36509:SF3">
    <property type="entry name" value="SIGNAL PEPTIDE PROTEIN"/>
    <property type="match status" value="1"/>
</dbReference>
<dbReference type="SUPFAM" id="SSF160935">
    <property type="entry name" value="VPA0735-like"/>
    <property type="match status" value="1"/>
</dbReference>
<dbReference type="AlphaFoldDB" id="A0A975BZI5"/>
<dbReference type="EMBL" id="CP062222">
    <property type="protein sequence ID" value="QTC90811.1"/>
    <property type="molecule type" value="Genomic_DNA"/>
</dbReference>
<dbReference type="PANTHER" id="PTHR36509">
    <property type="entry name" value="BLL3101 PROTEIN"/>
    <property type="match status" value="1"/>
</dbReference>
<evidence type="ECO:0000313" key="3">
    <source>
        <dbReference type="Proteomes" id="UP000663918"/>
    </source>
</evidence>
<dbReference type="InterPro" id="IPR037049">
    <property type="entry name" value="DUF1214_C_sf"/>
</dbReference>
<dbReference type="KEGG" id="bgoe:IFJ75_16480"/>
<dbReference type="RefSeq" id="WP_207869542.1">
    <property type="nucleotide sequence ID" value="NZ_CP062222.1"/>
</dbReference>
<dbReference type="InterPro" id="IPR010621">
    <property type="entry name" value="DUF1214"/>
</dbReference>
<accession>A0A975BZI5</accession>
<dbReference type="Pfam" id="PF06742">
    <property type="entry name" value="DUF1214"/>
    <property type="match status" value="1"/>
</dbReference>
<reference evidence="2" key="1">
    <citation type="submission" date="2020-09" db="EMBL/GenBank/DDBJ databases">
        <title>Brevundimonas sp. LVF2 isolated from a puddle in Goettingen, Germany.</title>
        <authorList>
            <person name="Friedrich I."/>
            <person name="Klassen A."/>
            <person name="Hannes N."/>
            <person name="Schneider D."/>
            <person name="Hertel R."/>
            <person name="Daniel R."/>
        </authorList>
    </citation>
    <scope>NUCLEOTIDE SEQUENCE</scope>
    <source>
        <strain evidence="2">LVF2</strain>
    </source>
</reference>
<sequence>MLPQSPAPEEGRLTAWRDAHGQWFDGGRAWGFSVPAMGSSMGPAGLPAEGWSVTLYDVETRGFIDTPWDLVGRGSDDALARQADGSVALIFSPQPPADAPRSNWIPTTPGRAWFAVFRFRGAGVEEGWALPEIAAL</sequence>